<reference evidence="3" key="1">
    <citation type="submission" date="2023-08" db="EMBL/GenBank/DDBJ databases">
        <authorList>
            <person name="Chen Y."/>
            <person name="Shah S."/>
            <person name="Dougan E. K."/>
            <person name="Thang M."/>
            <person name="Chan C."/>
        </authorList>
    </citation>
    <scope>NUCLEOTIDE SEQUENCE</scope>
</reference>
<evidence type="ECO:0000313" key="3">
    <source>
        <dbReference type="EMBL" id="CAJ1390683.1"/>
    </source>
</evidence>
<dbReference type="Proteomes" id="UP001178507">
    <property type="component" value="Unassembled WGS sequence"/>
</dbReference>
<evidence type="ECO:0000256" key="1">
    <source>
        <dbReference type="SAM" id="Coils"/>
    </source>
</evidence>
<name>A0AA36IQ94_9DINO</name>
<dbReference type="EMBL" id="CAUJNA010002124">
    <property type="protein sequence ID" value="CAJ1390683.1"/>
    <property type="molecule type" value="Genomic_DNA"/>
</dbReference>
<keyword evidence="1" id="KW-0175">Coiled coil</keyword>
<comment type="caution">
    <text evidence="3">The sequence shown here is derived from an EMBL/GenBank/DDBJ whole genome shotgun (WGS) entry which is preliminary data.</text>
</comment>
<keyword evidence="4" id="KW-1185">Reference proteome</keyword>
<feature type="region of interest" description="Disordered" evidence="2">
    <location>
        <begin position="1"/>
        <end position="34"/>
    </location>
</feature>
<feature type="coiled-coil region" evidence="1">
    <location>
        <begin position="490"/>
        <end position="524"/>
    </location>
</feature>
<sequence>MLVGPSKPGWKNAAWKTQASGAKQKRARGGKKEKNRLFKQYLKSAHGNGGRGAGAKGAAKGARGKGAVVLQPRRGVLNFAQATMARKRWKSDWTWRAGEDQEYRAPDFAGKAEPSDSSQIHGARWHAGDAEAQRMRQTMNILEEVASRDSFRAAKWSSQEVLEVGALRFGKDRVWGKFQRGQHANKCIYEILNKQGQNDAGLKWYNDEGSILEYMPPLLVVHHKGADVVICGNRRLKAAVMLKQHIRQQIFVHCMRYDLDCHPQEVPATVMAKYALNSARPLTWRGAFQALAGEAQARANLLGINRASASVPSDGTRCEGCGEHFGMLRRRQICGSCDRYFCAACLGAFTVAGIGCFCGSKCAQCRQLGQRSSEFEQIRPKMEDGVSVTIGLPKKAMFGMAADRRKLAAWLSLRGADLSWATLEQRAGQPMEQALLPLAEVLHVRNTGLQLELSIKGQQQATSLEFGTSEERLAWERYLNLAAEVLIPESERAEREDAKASFRAQELEERRALNEERKKRLSEGLGMRFTAEAMVARS</sequence>
<evidence type="ECO:0000256" key="2">
    <source>
        <dbReference type="SAM" id="MobiDB-lite"/>
    </source>
</evidence>
<protein>
    <submittedName>
        <fullName evidence="3">Uncharacterized protein</fullName>
    </submittedName>
</protein>
<dbReference type="SUPFAM" id="SSF57903">
    <property type="entry name" value="FYVE/PHD zinc finger"/>
    <property type="match status" value="1"/>
</dbReference>
<dbReference type="InterPro" id="IPR011011">
    <property type="entry name" value="Znf_FYVE_PHD"/>
</dbReference>
<organism evidence="3 4">
    <name type="scientific">Effrenium voratum</name>
    <dbReference type="NCBI Taxonomy" id="2562239"/>
    <lineage>
        <taxon>Eukaryota</taxon>
        <taxon>Sar</taxon>
        <taxon>Alveolata</taxon>
        <taxon>Dinophyceae</taxon>
        <taxon>Suessiales</taxon>
        <taxon>Symbiodiniaceae</taxon>
        <taxon>Effrenium</taxon>
    </lineage>
</organism>
<evidence type="ECO:0000313" key="4">
    <source>
        <dbReference type="Proteomes" id="UP001178507"/>
    </source>
</evidence>
<accession>A0AA36IQ94</accession>
<proteinExistence type="predicted"/>
<gene>
    <name evidence="3" type="ORF">EVOR1521_LOCUS16040</name>
</gene>
<dbReference type="AlphaFoldDB" id="A0AA36IQ94"/>